<accession>A0A165M9T1</accession>
<name>A0A165M9T1_9AGAM</name>
<dbReference type="InParanoid" id="A0A165M9T1"/>
<dbReference type="Proteomes" id="UP000076761">
    <property type="component" value="Unassembled WGS sequence"/>
</dbReference>
<organism evidence="2 3">
    <name type="scientific">Neolentinus lepideus HHB14362 ss-1</name>
    <dbReference type="NCBI Taxonomy" id="1314782"/>
    <lineage>
        <taxon>Eukaryota</taxon>
        <taxon>Fungi</taxon>
        <taxon>Dikarya</taxon>
        <taxon>Basidiomycota</taxon>
        <taxon>Agaricomycotina</taxon>
        <taxon>Agaricomycetes</taxon>
        <taxon>Gloeophyllales</taxon>
        <taxon>Gloeophyllaceae</taxon>
        <taxon>Neolentinus</taxon>
    </lineage>
</organism>
<dbReference type="OrthoDB" id="3189033at2759"/>
<evidence type="ECO:0000313" key="2">
    <source>
        <dbReference type="EMBL" id="KZT18074.1"/>
    </source>
</evidence>
<feature type="compositionally biased region" description="Basic and acidic residues" evidence="1">
    <location>
        <begin position="120"/>
        <end position="146"/>
    </location>
</feature>
<keyword evidence="3" id="KW-1185">Reference proteome</keyword>
<feature type="compositionally biased region" description="Pro residues" evidence="1">
    <location>
        <begin position="36"/>
        <end position="45"/>
    </location>
</feature>
<feature type="region of interest" description="Disordered" evidence="1">
    <location>
        <begin position="1"/>
        <end position="80"/>
    </location>
</feature>
<dbReference type="AlphaFoldDB" id="A0A165M9T1"/>
<feature type="compositionally biased region" description="Low complexity" evidence="1">
    <location>
        <begin position="52"/>
        <end position="61"/>
    </location>
</feature>
<reference evidence="2 3" key="1">
    <citation type="journal article" date="2016" name="Mol. Biol. Evol.">
        <title>Comparative Genomics of Early-Diverging Mushroom-Forming Fungi Provides Insights into the Origins of Lignocellulose Decay Capabilities.</title>
        <authorList>
            <person name="Nagy L.G."/>
            <person name="Riley R."/>
            <person name="Tritt A."/>
            <person name="Adam C."/>
            <person name="Daum C."/>
            <person name="Floudas D."/>
            <person name="Sun H."/>
            <person name="Yadav J.S."/>
            <person name="Pangilinan J."/>
            <person name="Larsson K.H."/>
            <person name="Matsuura K."/>
            <person name="Barry K."/>
            <person name="Labutti K."/>
            <person name="Kuo R."/>
            <person name="Ohm R.A."/>
            <person name="Bhattacharya S.S."/>
            <person name="Shirouzu T."/>
            <person name="Yoshinaga Y."/>
            <person name="Martin F.M."/>
            <person name="Grigoriev I.V."/>
            <person name="Hibbett D.S."/>
        </authorList>
    </citation>
    <scope>NUCLEOTIDE SEQUENCE [LARGE SCALE GENOMIC DNA]</scope>
    <source>
        <strain evidence="2 3">HHB14362 ss-1</strain>
    </source>
</reference>
<feature type="compositionally biased region" description="Low complexity" evidence="1">
    <location>
        <begin position="21"/>
        <end position="35"/>
    </location>
</feature>
<protein>
    <submittedName>
        <fullName evidence="2">Uncharacterized protein</fullName>
    </submittedName>
</protein>
<proteinExistence type="predicted"/>
<dbReference type="EMBL" id="KV425713">
    <property type="protein sequence ID" value="KZT18074.1"/>
    <property type="molecule type" value="Genomic_DNA"/>
</dbReference>
<evidence type="ECO:0000256" key="1">
    <source>
        <dbReference type="SAM" id="MobiDB-lite"/>
    </source>
</evidence>
<gene>
    <name evidence="2" type="ORF">NEOLEDRAFT_1143865</name>
</gene>
<sequence length="305" mass="32746">MVDPPATAQDEKAAPGPAMPEPAALAMPEPDTSSSRPPPTLPPHPPNEKARSPPYDGSLSDSDSDSEAPAPAGPLPDATHPTVALIIPFPRPLRATDKQLKKLPPFVLYAPLAAPVTKPPEGEKEGLAHKAQRKWQEEEREAREKGTGFKAKAAGLRMIYPASYSADDIKTLFTDLIKKAKAGAIRNSIISTAMLPFVLAFDIFTFISGVRPSTTPYLYANLNPYLRAASNPLPPYSQPFEINAVWAASSWAGAAQASAISSRITSDKLPLSFSPDAALDIAAYRMWEICWGKAKPGVVDEPRCI</sequence>
<feature type="region of interest" description="Disordered" evidence="1">
    <location>
        <begin position="118"/>
        <end position="146"/>
    </location>
</feature>
<evidence type="ECO:0000313" key="3">
    <source>
        <dbReference type="Proteomes" id="UP000076761"/>
    </source>
</evidence>